<keyword evidence="1" id="KW-0067">ATP-binding</keyword>
<keyword evidence="1" id="KW-0233">DNA recombination</keyword>
<keyword evidence="1" id="KW-0347">Helicase</keyword>
<evidence type="ECO:0000259" key="3">
    <source>
        <dbReference type="Pfam" id="PF05970"/>
    </source>
</evidence>
<dbReference type="InterPro" id="IPR036259">
    <property type="entry name" value="MFS_trans_sf"/>
</dbReference>
<dbReference type="SUPFAM" id="SSF52540">
    <property type="entry name" value="P-loop containing nucleoside triphosphate hydrolases"/>
    <property type="match status" value="1"/>
</dbReference>
<dbReference type="GO" id="GO:0006281">
    <property type="term" value="P:DNA repair"/>
    <property type="evidence" value="ECO:0007669"/>
    <property type="project" value="UniProtKB-KW"/>
</dbReference>
<feature type="non-terminal residue" evidence="4">
    <location>
        <position position="1"/>
    </location>
</feature>
<gene>
    <name evidence="4" type="ORF">EVOR1521_LOCUS10287</name>
</gene>
<dbReference type="GO" id="GO:0016787">
    <property type="term" value="F:hydrolase activity"/>
    <property type="evidence" value="ECO:0007669"/>
    <property type="project" value="UniProtKB-KW"/>
</dbReference>
<dbReference type="Gene3D" id="1.20.1250.20">
    <property type="entry name" value="MFS general substrate transporter like domains"/>
    <property type="match status" value="1"/>
</dbReference>
<accession>A0AA36I986</accession>
<dbReference type="Proteomes" id="UP001178507">
    <property type="component" value="Unassembled WGS sequence"/>
</dbReference>
<evidence type="ECO:0000256" key="1">
    <source>
        <dbReference type="RuleBase" id="RU363044"/>
    </source>
</evidence>
<dbReference type="GO" id="GO:0000723">
    <property type="term" value="P:telomere maintenance"/>
    <property type="evidence" value="ECO:0007669"/>
    <property type="project" value="InterPro"/>
</dbReference>
<dbReference type="InterPro" id="IPR027417">
    <property type="entry name" value="P-loop_NTPase"/>
</dbReference>
<sequence length="5892" mass="641281">MASGAGHRAGGVVVAVPGDGWCLFHAVARYGARPGAGARPRWCLRAAAEIYLQALEWLWAALAGPDAAATEAACVPETEAELERHRDFVRRRGGVEAQVPDAKLVLWSKVLAVVEQPNGLDSFHHGTSAELWALTQQFDFDAIVWSGVPDANYWARTQTRVTDEECRTAVARLPTVLQLLHREIGNVGHYDLLGTDAVSPQPFARTPWVRRWAEGGSEAMWEVLGMPRRPERIHAPIPEVEADVWSEPETKCDVVLSDKNSDKIDMETDSVPRQPERIHAPIPEAEADVWSEPETNSDVPLSDKNSDKIEMETDSVQSWDSQDASDEAEELGPVAVEASKTWTTLEDTDVHLAEQVASLLRPTPLLPPPLPAWSASMCAPASGIVYPAVHCAFAGCAWCSETQPCQERGTLERGWCQTYTGRAGVVALVCREEASVPAVGWSVDRRTLRRLRQERREEHCVALVCACCAGVQPGGPNGNVGYVSVRELFTTVSAESFAANWSLTEYIRKYGEHAAVRDRLPEQDWQLSLPPDLFEGQRILCCPEDRVCAACPATQEQLCAECKLPLCRTCWSRLRQSTCPQVPQALANDNWYGYPLNFLYQEKVRWIEAAAACPVWTSVVSFYIEEDRGHLMEEELHRSDFRVAVRGNVSSFSMPWEEIYGSLHRLGAEAVLHQLPHAVPVLNTMMKLTIKGMRHAEIVEWVAGAKLRPWIVVRLLEHLIDSGHPMCEAWADKAALKESLKQRVFSRYGKDEMSPVTMEAAPMAPEEADQSGGGQKKHATPEAASVHEVNGEAFAGIVRPHVLSSDYTSSQVHDVDVQEIVQLAKLTAHVKVQTGQSFWDQWQNRFVSWAYPFSLPAPVGGPDFPSKSRDRRGSEAAVLTPFAYMQSLARRVESSIRNSWDLVPGVRRITMKLAFGVALRPVASAQRQAGRLYKKLQKGVYTVRRNVCKPINYDARKLWYAKDLTLPEQELLREVRHTQQTLPGTVEVRRRIGRFLFGARVELGEPLFLTLSPTTRHNGLCLKFSRYRRADPAATGMSGPWFARDSPQVWDTADVQIELPNYDVRRELTARDPWAVVVAFQAMVRFVFGTLLGLRMCFRCPNCTCRDQTGHGFHVTGGVLGLGLVHAMCGAIEYQANSTPHFHCNVYLACVWQQPLQKLADLLQAEVLRVAEVFDFQQWLHCEEHVLHEKHQAEVQAVEKSWLQNYRGPEKDALCLWPCFLLQDTQPSAWTQDQAEQAAATDAARFKAAYDAAVQQKLTHQQHHVHPWSASQQARLPLPACRKKNAPNKCKHGFPRPPNPRCRVICRGNARKFKLSTRGRRNALGTVLGRRHDPWLSGTCRAFALMLMGNSHTGLNYRVPLASSTHDPDCARDCLGAQTVRRLQRAIAQAARRATKYFTGYLQKPQPLGRKELQHAARQLSFLDTKPCEGKELQRYRQVVNRVLGDLEFRCSVRPLTEEFMLAGFWDVSEPSSAECIRSFCVAPFVGHEWLTQLDAVTEQRKKLKPHSKGNAEFKLSELYGWRGTDPRVYFLSPWEFVKWWEVKKLQPPSAAAEGDERGLSEWSPGRSQSMAQGQASAPADGWKFGRDYRWRDPLPPRLAASVLRPPCKSQTQAAAAHYLQRRQEPVVPFPSLCPLPKSDMPADTQARFLNVYLRPWTLDAADASLHVPHITALDLPISSLQASKPRRRLLQKTAPADRSHSAAWRDYATQHAVSEHAARTIRNFLAAAECTPDEEDLEQDKKEKQCAEVDTTWVDVATVRRLSEGGGFQYSSRTAPAVRNIVQQWRTNADAEQVADLARCAGVPDPKEALGAGAGDAPQERPGEARAQPAVACVYGKLSAQAAALWLRNLHDPSTLARPSEEQQAFLQAVIDRCLREACEEAEDKPFRSEPLRAFLHGVPGAGKSQTLKWLRGFFEEICGWMQGQEFVYLASQNTQAALIDGNTLHSFAELQVKAPKQRRQTQFGPDKFVKYQRLRWLIVDECSTVALEVLAVLQKRLAEATRKKRSWKCRDTTHERPFGGVNFLCAGDFWQFPAVRATSLFQNPFSKGVSVQVANLHRLFWTHGEDGMQRLFELTKEHRCVDPWLSHVLLQARYGRLSQEVWCFLHGYPTLAGLKPLLQWPLRPVALRLGTICFSIAFAWRLEEFWYGLSTWLLKLFEEVGLEHRYLAAVAYALSGVPGCVASVLLLRCLQPWRLLAFWLLCTSLSCLSISLIESGAQGPLLAAACVCFFNSVSTGVFNVLTTVWGAPFSPSLRPFALGALSVALRVGSICAQFVDSALLSSHKVPEMTLLPAAVTIAWTRQLQLATGYWLRRHLKGDSRKIDLARSIQALVAENTALRNFSQLLVYCVSVFGPQTVPSAFPLNDSAASASNVSLVDLDLDFLELGGTITWRAPDAVEFVESYVLYLASDLAGSNRTLLHLVPMGINQLFLGADTSRLPSQTYLLVYTKSALFEQSTASELQVEDSDISANNVSFVDVDLDDTEVGGVIRWTEPEDPDALAAGYVVYLADSSNRSEISSAAAGTSESPFFQNVALQGFTEAAVYTRSVLAEQTTPSVAALSDAFARVEVTFVDLDLDENHLGGYVQWTEPLSEVASYNIYLGADAFGLNRSLLGQEPADRNSTLVPADTSRGAFSHVLVFAVSSVEQTTPGSASIQDVWASASSVGFSDLDLDASEIGGEVAWQLEATNPGAVWRTAVYLAGDSGRSLVGEVDAGQTRLNLPVDTQLGDFRLLAVYTRSLLAEQSSPFTAEVNDTNFSVAGLVFLDQDLDLGELGGEVSWTAESLAQLQDYVIYLSQNASGYGRSLVGATDGASQALAENTSLSAFAFVAVYGRSALAEQSTPTAQALSDAGLALVANFTDQDLDAFELGGNVTWELSVGDLAQVQSFVVYLETGESESRSQLGAVDATDTVYPMPPEVPMGNFAELTVYARSSLFEQTTPTGLLLEDTNASVSSTGFADLDLDAKEVGGQVTWNLPEDLAQVTGLEVYLLGAERSQVASLKALTSADILPDTATQDFTQVAVFTRSALTEQTTPGTAAALWDAWALAEDVTFVDQDLDALELAGNVSWVPNRTVNAAVSGYQVYLSNSSTGFGPGEHVTTEGPEADIATVPADIPLSTLRYVQVYTFSSLAEQSTPTAAELSDVWSSASNVAFTDLDLDAAELGGEVAWQLEGTGAWRTAVYLAAGAKGIGSRSPVGEVDAGIFNLSLPVDTPKGTFSFLAVYTRSRFAEQSFPSALWVNDTNASVENLVFVDKDLDESELGGVVLWNESDGTQVEDYRVYLSVNASGDERQAIGDVSAEPFQAPLAADTAPGIFRFITVFARSSLAEQTTPVAQATSDAFVGLLANFTDQDLDEDELGGTLQWQVVAGDTSQVQGFEAYLSESAFLGSADGSGAQTLAVPPEVPQGNSSHILLYAVSSSFRQTFPAEVLVLDTNASVSGTSFLDEDLDVGQVGGQVFWDLPEETAQVTGYLVYLSSSANRSIISQLPTTTTAVDLLPDTDMQQFSQVVVYTRSALVEQTTPDAVQLSDVQVTVENLEFVDQDLDAWELGGNATWWANDSAVVGYKVYLSNSSSGLARQPVGNLLVQRYLEVPEDTPLGDLRFLLVYTVSGLTEQTTPAALVFNDTESSVQQLEFLDKDLDVDQLGGAVTWRLPEEYAEVALYAVYLGTSAAGAGRSLVGSTVATQLDVPLDTPLQAFSHVLVYSTSVYEQSTPVALAFNDSSLQVQDLSFTDQDLDDYHLGGPVSWAPPIDTDVLEGYVVYLAGSSLGDERQLLGNVTVGSNEFLVPADTALANHSHLLVYTRSDFGEASVPAAVPILDVVSRVSDIIFVDKDLDEQELGGNVTWTPPPDLTQVAGYVLYLADGLRRSQVASPELVGANESFVEEDTNLSSLTQLEVYSRSVLAEQTTPGTLLISDAAATVTGLNFTDRDLDASELGGEVVWQIPEEPQLARYMVYLVTAGNRIPLSAALAAETSSLLVGPDLAAGVELAVYTKSSLFEQTTPATVEVVDLEATVSDVVFEDLDLDESHLGGVLNFSAPADTAEVTAYSVFFADADSSAIEVRRRVPVTPDLAPEELGALIPADIEKGNFSHVLVYTKSALVEQSTPAFGVLNDTEASVENVAFEDEDLDEGDLGGTVYWTPRGDVTAIQDYLLYVDGKLMGSAPFGMNQLNISADFRPVVQELAIYTRSRIYESSTPQVHNFSDTAASVSGIRFDDEDLDKFELTGSITWSPPPDEQVTFFRVYFASSSSGVGGSGRLQLSEQPAAVTVAYIPNNFQTVGYSHILVYTGSVLAEQTTPEALEFVDDALEVANLSFPDQDLDAQEVGGYVSWDTPNFTATVSHYAVYLSVDVFGTNRSKVGDDIPLGTNTALVPAETPLADWKYVAVYMKSPGAEQTTPASLLISDSALQAADVHLLDLDLDPQEMGGTVSWSAPFDELVTGYDVYLSPSASGLGRSLVGNCSADSLEVQLLVETSVLNFSYVLIYARSALAEQSTPAAAELNDTQVPIEVNFTDQDLDENDLGGLVTWTVAGDWELASGYTLYLAAKADGTARSQVDISPATGRSSIFPANIPKEVADGRILSNALVYAYSALAEQSTPGWAPVSDTQSMAVNISFVDQDLDEDELGGTITWTPNGDVEHVTAHLAYLAVDAYGDNRSLVGSGDAAVALAPEQALWEFSHVLVYTRSVLAEQSTPQAAALNDTISSVSNVSFPDQDLDALQLGGRVSWLPPAEMSQVTHYGIYLAGGAGRSQIGAEPAGAEYSDLQPEQELGDFTDVLVYTSSALVEQTTPQALNLSDTSSSVSGVRFVDVDLDATEIGGDVFWDPPNESSQVSGYLLYLVGPSVNRSAVGAATLGTNTLPVPEETLLPPYDSLLVYTSSALVEQTTPTRLVISDTSATVTEVLLVDKDLDLDQLGGEVTWLEPSDTAQVSSYAIFLEGPTVNRSQIGLVAVGLSNSSLPPDTALGNFTQVAIYTRSQLVEQSVPATFSISDSLALALHLSFADEDLDAWHLAGDLSWQPPDVAAGYALAQVTHYVTYLADDPSGTNRSLLAEVPLGTHQQTLQQDTERQLFLLVYTKSALVEQTTPAALFASDSASPVVNVTFVDKVPCKGLQQDLDEGEMGGTIFWDEPADLARVTKYCVYRSAGADGVFGRSKLYNDVLVGTAPPSVPVSADMTISVFQYIAVYSKSSLYEQTTPEVVEINDTVAKVQILSFTDRDLDEGDVGGIFTWLPPLDIAQVTHYRAYLSAPPTRSSLLLETPVGASQDLLPAESFLLNATHLLVYTVSSLVEQTTPDSYVFYDMSASASQVQFVDKDTDFGQVGGVVEWLPPSDTSRVEVYVTYFAQDTSGLGKSLIGEDQVNSTVLADTQLGLNTQVLVYTRSSLVEQTTPAFAQVSDTASAVPYLHFTDQDLDVQQIGGILTWQAPEDNGTITHYTLYAAEDELGANRTQIAELPFGATDVTLPSDFDLENYTHLLIYTKTDVSEQTVPTSHLIFDETALVSEVHMADKDLDALELGGTITWSPATNVLVTGYYVYLAETAAGDGRVGVNGFVPVGTNLVHLAPDAALNFSRFAVVFCASALAEQTTPSAFVLSDSAAQVLSINFTDLDLDLGHLGGEVAWQPAPDSAQVTGYFVYLANAFENDRSLVGNTSAAVYEIDLAHDQDVGSFAHVLVYASSSLAEQSTPLGFNFSDTDSSVSAVNFTDRDLDANELGGTIHWTLPEEDSLVTHYVPYLAFDEFGQNRSQVSELPAPALAAHLAPDQAAGDFAHVLVFTRSALAEQTTPQGAYIEDLNASVSFATFVDQDLDVDQLGGPIAWEAPDSLHQVAFYDVYFQGPQADALSKLGTTEVGTNLIDVPVDFPLGNLTHIQIFTRSTLVEQTTPFVF</sequence>
<dbReference type="EMBL" id="CAUJNA010000979">
    <property type="protein sequence ID" value="CAJ1383077.1"/>
    <property type="molecule type" value="Genomic_DNA"/>
</dbReference>
<comment type="cofactor">
    <cofactor evidence="1">
        <name>Mg(2+)</name>
        <dbReference type="ChEBI" id="CHEBI:18420"/>
    </cofactor>
</comment>
<dbReference type="GO" id="GO:0043139">
    <property type="term" value="F:5'-3' DNA helicase activity"/>
    <property type="evidence" value="ECO:0007669"/>
    <property type="project" value="UniProtKB-EC"/>
</dbReference>
<comment type="catalytic activity">
    <reaction evidence="1">
        <text>ATP + H2O = ADP + phosphate + H(+)</text>
        <dbReference type="Rhea" id="RHEA:13065"/>
        <dbReference type="ChEBI" id="CHEBI:15377"/>
        <dbReference type="ChEBI" id="CHEBI:15378"/>
        <dbReference type="ChEBI" id="CHEBI:30616"/>
        <dbReference type="ChEBI" id="CHEBI:43474"/>
        <dbReference type="ChEBI" id="CHEBI:456216"/>
        <dbReference type="EC" id="5.6.2.3"/>
    </reaction>
</comment>
<dbReference type="Gene3D" id="3.40.50.300">
    <property type="entry name" value="P-loop containing nucleotide triphosphate hydrolases"/>
    <property type="match status" value="1"/>
</dbReference>
<dbReference type="InterPro" id="IPR051055">
    <property type="entry name" value="PIF1_helicase"/>
</dbReference>
<evidence type="ECO:0000256" key="2">
    <source>
        <dbReference type="SAM" id="MobiDB-lite"/>
    </source>
</evidence>
<keyword evidence="1" id="KW-0547">Nucleotide-binding</keyword>
<dbReference type="Pfam" id="PF05970">
    <property type="entry name" value="PIF1"/>
    <property type="match status" value="1"/>
</dbReference>
<organism evidence="4 5">
    <name type="scientific">Effrenium voratum</name>
    <dbReference type="NCBI Taxonomy" id="2562239"/>
    <lineage>
        <taxon>Eukaryota</taxon>
        <taxon>Sar</taxon>
        <taxon>Alveolata</taxon>
        <taxon>Dinophyceae</taxon>
        <taxon>Suessiales</taxon>
        <taxon>Symbiodiniaceae</taxon>
        <taxon>Effrenium</taxon>
    </lineage>
</organism>
<dbReference type="PANTHER" id="PTHR47642">
    <property type="entry name" value="ATP-DEPENDENT DNA HELICASE"/>
    <property type="match status" value="1"/>
</dbReference>
<dbReference type="PANTHER" id="PTHR47642:SF5">
    <property type="entry name" value="ATP-DEPENDENT DNA HELICASE"/>
    <property type="match status" value="1"/>
</dbReference>
<proteinExistence type="inferred from homology"/>
<dbReference type="InterPro" id="IPR010285">
    <property type="entry name" value="DNA_helicase_pif1-like_DEAD"/>
</dbReference>
<feature type="region of interest" description="Disordered" evidence="2">
    <location>
        <begin position="312"/>
        <end position="331"/>
    </location>
</feature>
<dbReference type="SUPFAM" id="SSF103473">
    <property type="entry name" value="MFS general substrate transporter"/>
    <property type="match status" value="1"/>
</dbReference>
<comment type="similarity">
    <text evidence="1">Belongs to the helicase family.</text>
</comment>
<keyword evidence="1" id="KW-0234">DNA repair</keyword>
<feature type="region of interest" description="Disordered" evidence="2">
    <location>
        <begin position="257"/>
        <end position="307"/>
    </location>
</feature>
<protein>
    <recommendedName>
        <fullName evidence="1">ATP-dependent DNA helicase</fullName>
        <ecNumber evidence="1">5.6.2.3</ecNumber>
    </recommendedName>
</protein>
<dbReference type="GO" id="GO:0006310">
    <property type="term" value="P:DNA recombination"/>
    <property type="evidence" value="ECO:0007669"/>
    <property type="project" value="UniProtKB-KW"/>
</dbReference>
<keyword evidence="1" id="KW-0378">Hydrolase</keyword>
<comment type="caution">
    <text evidence="4">The sequence shown here is derived from an EMBL/GenBank/DDBJ whole genome shotgun (WGS) entry which is preliminary data.</text>
</comment>
<reference evidence="4" key="1">
    <citation type="submission" date="2023-08" db="EMBL/GenBank/DDBJ databases">
        <authorList>
            <person name="Chen Y."/>
            <person name="Shah S."/>
            <person name="Dougan E. K."/>
            <person name="Thang M."/>
            <person name="Chan C."/>
        </authorList>
    </citation>
    <scope>NUCLEOTIDE SEQUENCE</scope>
</reference>
<evidence type="ECO:0000313" key="4">
    <source>
        <dbReference type="EMBL" id="CAJ1383077.1"/>
    </source>
</evidence>
<name>A0AA36I986_9DINO</name>
<keyword evidence="1" id="KW-0227">DNA damage</keyword>
<feature type="region of interest" description="Disordered" evidence="2">
    <location>
        <begin position="762"/>
        <end position="784"/>
    </location>
</feature>
<feature type="compositionally biased region" description="Polar residues" evidence="2">
    <location>
        <begin position="1566"/>
        <end position="1576"/>
    </location>
</feature>
<keyword evidence="5" id="KW-1185">Reference proteome</keyword>
<dbReference type="EC" id="5.6.2.3" evidence="1"/>
<dbReference type="GO" id="GO:0005524">
    <property type="term" value="F:ATP binding"/>
    <property type="evidence" value="ECO:0007669"/>
    <property type="project" value="UniProtKB-KW"/>
</dbReference>
<feature type="region of interest" description="Disordered" evidence="2">
    <location>
        <begin position="1551"/>
        <end position="1582"/>
    </location>
</feature>
<feature type="domain" description="DNA helicase Pif1-like DEAD-box helicase" evidence="3">
    <location>
        <begin position="1885"/>
        <end position="2038"/>
    </location>
</feature>
<evidence type="ECO:0000313" key="5">
    <source>
        <dbReference type="Proteomes" id="UP001178507"/>
    </source>
</evidence>